<dbReference type="Gene3D" id="3.60.21.10">
    <property type="match status" value="1"/>
</dbReference>
<dbReference type="Pfam" id="PF00149">
    <property type="entry name" value="Metallophos"/>
    <property type="match status" value="1"/>
</dbReference>
<dbReference type="OrthoDB" id="5505563at2"/>
<evidence type="ECO:0000313" key="7">
    <source>
        <dbReference type="Proteomes" id="UP000182835"/>
    </source>
</evidence>
<dbReference type="SUPFAM" id="SSF56300">
    <property type="entry name" value="Metallo-dependent phosphatases"/>
    <property type="match status" value="1"/>
</dbReference>
<feature type="domain" description="Calcineurin-like phosphoesterase" evidence="5">
    <location>
        <begin position="1"/>
        <end position="199"/>
    </location>
</feature>
<dbReference type="GO" id="GO:0046872">
    <property type="term" value="F:metal ion binding"/>
    <property type="evidence" value="ECO:0007669"/>
    <property type="project" value="UniProtKB-KW"/>
</dbReference>
<dbReference type="InterPro" id="IPR050884">
    <property type="entry name" value="CNP_phosphodiesterase-III"/>
</dbReference>
<dbReference type="InterPro" id="IPR029052">
    <property type="entry name" value="Metallo-depent_PP-like"/>
</dbReference>
<dbReference type="STRING" id="317010.RU96_GL002478"/>
<evidence type="ECO:0000259" key="5">
    <source>
        <dbReference type="Pfam" id="PF00149"/>
    </source>
</evidence>
<dbReference type="EMBL" id="JXKG01000009">
    <property type="protein sequence ID" value="OJG15219.1"/>
    <property type="molecule type" value="Genomic_DNA"/>
</dbReference>
<accession>A0A1L8R618</accession>
<comment type="similarity">
    <text evidence="4">Belongs to the cyclic nucleotide phosphodiesterase class-III family.</text>
</comment>
<name>A0A1L8R618_9ENTE</name>
<sequence>MKILQLSDLHYRSQYLPAENGYQEMLMKMEKPLHYLDLAIKKAKAQTAIDLVLITGDLTEDGEVADYAFLKDYFDKAFPDTPVLVTLGNHDIKENFYQGWLKNVPTSNYYNFVHTFEDFYLLSFDSSVYGQADGQIDRGQLNWLEDMLSTHQDKPVLVMTHHHLLEKQYATPQLPQAQQVWQILKRYDILAVINGHTHSHYQTTVAGIAYYTADGLSFLGQDEGAGMVRFIQHAGFSLYELKDGQLAEINAEVVTSGRFLQKVDMRLC</sequence>
<evidence type="ECO:0000256" key="2">
    <source>
        <dbReference type="ARBA" id="ARBA00022801"/>
    </source>
</evidence>
<dbReference type="RefSeq" id="WP_071864808.1">
    <property type="nucleotide sequence ID" value="NZ_JBHSHO010000016.1"/>
</dbReference>
<dbReference type="PANTHER" id="PTHR42988:SF2">
    <property type="entry name" value="CYCLIC NUCLEOTIDE PHOSPHODIESTERASE CBUA0032-RELATED"/>
    <property type="match status" value="1"/>
</dbReference>
<reference evidence="6 7" key="1">
    <citation type="submission" date="2014-12" db="EMBL/GenBank/DDBJ databases">
        <title>Draft genome sequences of 29 type strains of Enterococci.</title>
        <authorList>
            <person name="Zhong Z."/>
            <person name="Sun Z."/>
            <person name="Liu W."/>
            <person name="Zhang W."/>
            <person name="Zhang H."/>
        </authorList>
    </citation>
    <scope>NUCLEOTIDE SEQUENCE [LARGE SCALE GENOMIC DNA]</scope>
    <source>
        <strain evidence="6 7">DSM 21207</strain>
    </source>
</reference>
<comment type="caution">
    <text evidence="6">The sequence shown here is derived from an EMBL/GenBank/DDBJ whole genome shotgun (WGS) entry which is preliminary data.</text>
</comment>
<evidence type="ECO:0000256" key="1">
    <source>
        <dbReference type="ARBA" id="ARBA00022723"/>
    </source>
</evidence>
<keyword evidence="3" id="KW-0408">Iron</keyword>
<organism evidence="6 7">
    <name type="scientific">Enterococcus canintestini</name>
    <dbReference type="NCBI Taxonomy" id="317010"/>
    <lineage>
        <taxon>Bacteria</taxon>
        <taxon>Bacillati</taxon>
        <taxon>Bacillota</taxon>
        <taxon>Bacilli</taxon>
        <taxon>Lactobacillales</taxon>
        <taxon>Enterococcaceae</taxon>
        <taxon>Enterococcus</taxon>
    </lineage>
</organism>
<dbReference type="InterPro" id="IPR004843">
    <property type="entry name" value="Calcineurin-like_PHP"/>
</dbReference>
<dbReference type="PANTHER" id="PTHR42988">
    <property type="entry name" value="PHOSPHOHYDROLASE"/>
    <property type="match status" value="1"/>
</dbReference>
<keyword evidence="2" id="KW-0378">Hydrolase</keyword>
<gene>
    <name evidence="6" type="ORF">RU96_GL002478</name>
</gene>
<evidence type="ECO:0000313" key="6">
    <source>
        <dbReference type="EMBL" id="OJG15219.1"/>
    </source>
</evidence>
<keyword evidence="1" id="KW-0479">Metal-binding</keyword>
<proteinExistence type="inferred from homology"/>
<dbReference type="AlphaFoldDB" id="A0A1L8R618"/>
<evidence type="ECO:0000256" key="3">
    <source>
        <dbReference type="ARBA" id="ARBA00023004"/>
    </source>
</evidence>
<protein>
    <recommendedName>
        <fullName evidence="5">Calcineurin-like phosphoesterase domain-containing protein</fullName>
    </recommendedName>
</protein>
<evidence type="ECO:0000256" key="4">
    <source>
        <dbReference type="ARBA" id="ARBA00025742"/>
    </source>
</evidence>
<dbReference type="Proteomes" id="UP000182835">
    <property type="component" value="Unassembled WGS sequence"/>
</dbReference>
<dbReference type="GO" id="GO:0016787">
    <property type="term" value="F:hydrolase activity"/>
    <property type="evidence" value="ECO:0007669"/>
    <property type="project" value="UniProtKB-KW"/>
</dbReference>